<evidence type="ECO:0000256" key="5">
    <source>
        <dbReference type="ARBA" id="ARBA00022989"/>
    </source>
</evidence>
<dbReference type="InterPro" id="IPR039448">
    <property type="entry name" value="Beta_helix"/>
</dbReference>
<keyword evidence="6 10" id="KW-0472">Membrane</keyword>
<evidence type="ECO:0000256" key="1">
    <source>
        <dbReference type="ARBA" id="ARBA00004167"/>
    </source>
</evidence>
<gene>
    <name evidence="12" type="ORF">GE061_014267</name>
</gene>
<accession>A0A8S9XQ24</accession>
<dbReference type="SUPFAM" id="SSF56436">
    <property type="entry name" value="C-type lectin-like"/>
    <property type="match status" value="1"/>
</dbReference>
<evidence type="ECO:0000256" key="2">
    <source>
        <dbReference type="ARBA" id="ARBA00022692"/>
    </source>
</evidence>
<dbReference type="InterPro" id="IPR016186">
    <property type="entry name" value="C-type_lectin-like/link_sf"/>
</dbReference>
<comment type="caution">
    <text evidence="12">The sequence shown here is derived from an EMBL/GenBank/DDBJ whole genome shotgun (WGS) entry which is preliminary data.</text>
</comment>
<feature type="disulfide bond" evidence="9">
    <location>
        <begin position="1791"/>
        <end position="1801"/>
    </location>
</feature>
<dbReference type="InterPro" id="IPR016187">
    <property type="entry name" value="CTDL_fold"/>
</dbReference>
<evidence type="ECO:0000256" key="7">
    <source>
        <dbReference type="ARBA" id="ARBA00023157"/>
    </source>
</evidence>
<dbReference type="PANTHER" id="PTHR47653">
    <property type="entry name" value="PROTEIN BARK BEETLE"/>
    <property type="match status" value="1"/>
</dbReference>
<proteinExistence type="predicted"/>
<dbReference type="PANTHER" id="PTHR47653:SF1">
    <property type="entry name" value="DELETED IN MALIGNANT BRAIN TUMORS 1 PROTEIN"/>
    <property type="match status" value="1"/>
</dbReference>
<keyword evidence="3" id="KW-0732">Signal</keyword>
<evidence type="ECO:0000256" key="4">
    <source>
        <dbReference type="ARBA" id="ARBA00022737"/>
    </source>
</evidence>
<comment type="caution">
    <text evidence="9">Lacks conserved residue(s) required for the propagation of feature annotation.</text>
</comment>
<dbReference type="Gene3D" id="2.160.20.10">
    <property type="entry name" value="Single-stranded right-handed beta-helix, Pectin lyase-like"/>
    <property type="match status" value="3"/>
</dbReference>
<feature type="domain" description="SRCR" evidence="11">
    <location>
        <begin position="52"/>
        <end position="155"/>
    </location>
</feature>
<feature type="domain" description="SRCR" evidence="11">
    <location>
        <begin position="905"/>
        <end position="1011"/>
    </location>
</feature>
<dbReference type="Proteomes" id="UP000466442">
    <property type="component" value="Linkage Group LG5"/>
</dbReference>
<dbReference type="PRINTS" id="PR00258">
    <property type="entry name" value="SPERACTRCPTR"/>
</dbReference>
<dbReference type="InterPro" id="IPR001190">
    <property type="entry name" value="SRCR"/>
</dbReference>
<keyword evidence="13" id="KW-1185">Reference proteome</keyword>
<evidence type="ECO:0000256" key="10">
    <source>
        <dbReference type="SAM" id="Phobius"/>
    </source>
</evidence>
<reference evidence="12" key="1">
    <citation type="journal article" date="2021" name="Mol. Ecol. Resour.">
        <title>Apolygus lucorum genome provides insights into omnivorousness and mesophyll feeding.</title>
        <authorList>
            <person name="Liu Y."/>
            <person name="Liu H."/>
            <person name="Wang H."/>
            <person name="Huang T."/>
            <person name="Liu B."/>
            <person name="Yang B."/>
            <person name="Yin L."/>
            <person name="Li B."/>
            <person name="Zhang Y."/>
            <person name="Zhang S."/>
            <person name="Jiang F."/>
            <person name="Zhang X."/>
            <person name="Ren Y."/>
            <person name="Wang B."/>
            <person name="Wang S."/>
            <person name="Lu Y."/>
            <person name="Wu K."/>
            <person name="Fan W."/>
            <person name="Wang G."/>
        </authorList>
    </citation>
    <scope>NUCLEOTIDE SEQUENCE</scope>
    <source>
        <strain evidence="12">12Hb</strain>
    </source>
</reference>
<comment type="subcellular location">
    <subcellularLocation>
        <location evidence="1">Membrane</location>
        <topology evidence="1">Single-pass membrane protein</topology>
    </subcellularLocation>
</comment>
<keyword evidence="8" id="KW-0325">Glycoprotein</keyword>
<evidence type="ECO:0000313" key="12">
    <source>
        <dbReference type="EMBL" id="KAF6211152.1"/>
    </source>
</evidence>
<dbReference type="Pfam" id="PF00530">
    <property type="entry name" value="SRCR"/>
    <property type="match status" value="3"/>
</dbReference>
<keyword evidence="2 10" id="KW-0812">Transmembrane</keyword>
<evidence type="ECO:0000259" key="11">
    <source>
        <dbReference type="PROSITE" id="PS50287"/>
    </source>
</evidence>
<dbReference type="Gene3D" id="3.10.100.10">
    <property type="entry name" value="Mannose-Binding Protein A, subunit A"/>
    <property type="match status" value="1"/>
</dbReference>
<feature type="disulfide bond" evidence="9">
    <location>
        <begin position="122"/>
        <end position="132"/>
    </location>
</feature>
<dbReference type="Pfam" id="PF13229">
    <property type="entry name" value="Beta_helix"/>
    <property type="match status" value="2"/>
</dbReference>
<dbReference type="InterPro" id="IPR012334">
    <property type="entry name" value="Pectin_lyas_fold"/>
</dbReference>
<dbReference type="InterPro" id="IPR036772">
    <property type="entry name" value="SRCR-like_dom_sf"/>
</dbReference>
<dbReference type="EMBL" id="WIXP02000005">
    <property type="protein sequence ID" value="KAF6211152.1"/>
    <property type="molecule type" value="Genomic_DNA"/>
</dbReference>
<protein>
    <recommendedName>
        <fullName evidence="11">SRCR domain-containing protein</fullName>
    </recommendedName>
</protein>
<dbReference type="PROSITE" id="PS00420">
    <property type="entry name" value="SRCR_1"/>
    <property type="match status" value="1"/>
</dbReference>
<dbReference type="SUPFAM" id="SSF56487">
    <property type="entry name" value="SRCR-like"/>
    <property type="match status" value="3"/>
</dbReference>
<feature type="transmembrane region" description="Helical" evidence="10">
    <location>
        <begin position="2491"/>
        <end position="2515"/>
    </location>
</feature>
<evidence type="ECO:0000256" key="8">
    <source>
        <dbReference type="ARBA" id="ARBA00023180"/>
    </source>
</evidence>
<keyword evidence="4" id="KW-0677">Repeat</keyword>
<keyword evidence="7 9" id="KW-1015">Disulfide bond</keyword>
<dbReference type="GO" id="GO:0045217">
    <property type="term" value="P:cell-cell junction maintenance"/>
    <property type="evidence" value="ECO:0007669"/>
    <property type="project" value="TreeGrafter"/>
</dbReference>
<feature type="disulfide bond" evidence="9">
    <location>
        <begin position="978"/>
        <end position="988"/>
    </location>
</feature>
<evidence type="ECO:0000256" key="6">
    <source>
        <dbReference type="ARBA" id="ARBA00023136"/>
    </source>
</evidence>
<dbReference type="FunFam" id="3.10.250.10:FF:000016">
    <property type="entry name" value="Scavenger receptor cysteine-rich protein type 12"/>
    <property type="match status" value="1"/>
</dbReference>
<dbReference type="PROSITE" id="PS50287">
    <property type="entry name" value="SRCR_2"/>
    <property type="match status" value="3"/>
</dbReference>
<name>A0A8S9XQ24_APOLU</name>
<evidence type="ECO:0000256" key="3">
    <source>
        <dbReference type="ARBA" id="ARBA00022729"/>
    </source>
</evidence>
<dbReference type="Gene3D" id="3.10.250.10">
    <property type="entry name" value="SRCR-like domain"/>
    <property type="match status" value="3"/>
</dbReference>
<keyword evidence="5 10" id="KW-1133">Transmembrane helix</keyword>
<sequence length="2739" mass="310252">MLWFCVLAENRLQIIEPLVRLSRWRDGTERERISLTSLDLPNESTEPPAPNYRLVDGSSILSGRLQTYYKGKWRSVCSNSRRWSTKDVEVVCREMGWLGGAWVGWMDREAGQKSRLLLMPNCTGTENSLSECEHSPRQMGGSTCDFHPDIVMECFPQHVTSKVQHNWRGLRFENAQFRRSLTLSNTFYVPFSYSSLQYVDIRYAGSGREYNASSAIEVSGVPPEMVSITVYNSAYNGINVTDPVGPVYIFNSSISNNRGYGIFVNSSDGGVHVEGGHIAENGGDGIRYFGHEYILKDRKNVFDLCTLPTTSSQTFPLLIELQQDMYTANRKDCEKYIYTQPGYVLTVNFLIIRTNNNGTAKIAVHDGISSSDRKLASFPVFNSTKPQSLTTTRSNVFLSFSAVAFTDTYALIRITSGVDKWYDLNVTDTNISDNNGRGIAVDNLRSRLGVFRTSISHNNHVAGIHVKNGAGHVNVTESRIAFNVGDGLNVTYAGGSTNVSRSTISSNEGYGAAVWYNETQLPEFLSFNQSAVVQYSGIFKNNLQGVYIGNFSRDSTVNISSNEFNTSLSSAIEVQTSWKENGGLLNLIIGHNQFRQNKKLGIKIRPAVNVEGLIEYNQFVNNFHGSILIKNDPLELFEVLPSRFLIRNNEFYHNQGTFVVNLGLSPYSEQHKILFTWNYVKHNKISEPFDVDRITKRLIPRSRVAAPVVVSSDNAEIFRNIIQNSQSQYEIGAHLQDQSQSINCTFNWLGHSEEEKIYYRLFDRKERYNLARIEYIPFLLHSSYPGATTIMPTRLFVPEFNPRGGSSVGGEVEGLENLRPGEYTVERDINIRPEGRLNLEPGVTLRFPPGVGIMVGGKLEARGRRPNDILLTLREEVIEEESTTIFDDPDAAPAGPSFTKSPPKVRLIGGQTSNEGTLEVFVNNQWGTVCNNGWNRRAASLVCNQLGLVLNPNDWLLYRSDIPHSGTNDPILMTNVDCSDEHYDVTECKAQRAPDFENSCTHLQDVLMRCYQPHWAGMRMGALAETSHLQYLTIQQAGILDYATNEFKPALQMDVSKHTLENVKLVNNAHDGLGIVYSDIFAPGVANTVKNCEFSENRGSGVSFKHVGLRITGTKIENNRISGIRHDPVMSALAQREFAGWFQPLAQTQPRDSKYKPLIMPYDSPTTFKIEEGNTKYVITQRMSMNFVQRSYTIMCNPGFVIGIQLLNPIHNRSTEEIVIHDALDLSSKANDWVVSRDLNVFPATSTSFGIVINYKSGNDALGMVVLALSVIRAPVQNIPNRIVKGPVPTLAVYNSRIKGNSKGIWASYYNRYFTELGDYYLRKSNESIHVVGCDISFNKGEAVYVDAPFWATNYSNISEITFVFNSSLITDNGRGIYQFSRDLRNSTNLFHWKLNDNTIERNAYGGYEVYLPYVWQYNENFTHSISLRNNTWRNNRQFFVKIGGHFALVNISDSVFVENVCRTGLISLQGMEKYIKINNNIIEKNYGLFMLEFKADSQSEIMGDLRADFIFNAIQNNKPPTPETPSSVILFDGVQRVKVRRNLISNNLLTYALVAGVRTARLDSTLDVVENWWGTQDPAAIKKLIFDFDDWNDHAMATYTPYLVEESFEGSLSIGWEKPEPMGTEILGGRLLESMTLFPQSRPYKVMSDLTVMPGVMLTITPGVEMEFAPRVGLLILGTLMARGVRGREIIMRPLSARYNEFNQPMVEQTVRLCTPHNCTGDEGFVEMYNTTTQQWVPVCDSRFSERNAEVTCRQLQRDTLDIFVGRDRRYELHPGDTSRIWSWHEPLQCTGEEKRLEDCEVRLNGQVYGHIHRCNWDDQFVFVRCGPKKLYNNWGGVRFANSDFEQSEFENRIHDVVTHTTLFKSESVMEFVVVKGAGLLHSQKSPAILSITRSPEINNVNITDSADHGISLIAPNDNIRLLFNSITNNYGVGVNIASITGEGRESIESSFTPLKDVLLPYRAFSLVDMCDPSKEIVVQERLIIYYVYDNRPINCVKIFYSAYHFKPFGFRLLQFNLYNSTDRLDLYDGGLYNHSVKLITSLSSGTPLSYQKFVKTLSPRLSVRLVASAASQAHGFIAEIVTLPISAIGFNRDVQHNVSYSVIAENKGGAVQYSGAGEVNPRLTIEKNQIRDNCFKMYGNFSSCHSSVHLDLQNTQNLHFRNNLVMNNQGGVFIRADSRSSATSLKGWIHNNLFADNKHKPALAVEGRQSSPYQQVTVYNNYWKGNWARYENTINLNQVVSNFTYNFVYGNTGSHILEISGFERVRLPIYQSTAHNGFYWNYALDPWYRATIVAGTAGQHYVDNIFYNPDNDYEISTVNRSFIDVLQSPIDAKHNYWGYNQSLAVMGRIRDRYDQANLLKVNFEPYLMNNSTVLDVKCPPGWNLVGDTCYIYIGAPMSFFQARDFCRSTNASMPYVMGNYIELYRFLKKQQENYQFYDRVWVQHIDKINQCTTFAFQRIEIDYCDRLSPFICEMDPKVIIDALSWRTDVVAVAMIGSVILLILLIGLLIVFWVSKSRHRQAQRLERRNSIRQSLNSVRSFGSSRAFGDMYRKGLATSTQSSPTLNKNAEYKKMAGSLDSIEKSQFNSSNEEDTQSYDIYEAHNPATTEAINTGFDISYRNQGFRDNSTFASQDNSTWRTDDYNNTSTLPLNTSLVMTDSTIDIVSKSDYQQEPDYQVFYERPKSSTILETNLDDSLPPAPMRAQSENLLETNFDTYPSQDMRTFQSLSKSQPLETAM</sequence>
<dbReference type="SMART" id="SM00202">
    <property type="entry name" value="SR"/>
    <property type="match status" value="3"/>
</dbReference>
<dbReference type="InterPro" id="IPR053243">
    <property type="entry name" value="SJ_maturation_regulator"/>
</dbReference>
<evidence type="ECO:0000313" key="13">
    <source>
        <dbReference type="Proteomes" id="UP000466442"/>
    </source>
</evidence>
<feature type="domain" description="SRCR" evidence="11">
    <location>
        <begin position="1712"/>
        <end position="1828"/>
    </location>
</feature>
<dbReference type="OrthoDB" id="536948at2759"/>
<dbReference type="SUPFAM" id="SSF51126">
    <property type="entry name" value="Pectin lyase-like"/>
    <property type="match status" value="4"/>
</dbReference>
<organism evidence="12 13">
    <name type="scientific">Apolygus lucorum</name>
    <name type="common">Small green plant bug</name>
    <name type="synonym">Lygocoris lucorum</name>
    <dbReference type="NCBI Taxonomy" id="248454"/>
    <lineage>
        <taxon>Eukaryota</taxon>
        <taxon>Metazoa</taxon>
        <taxon>Ecdysozoa</taxon>
        <taxon>Arthropoda</taxon>
        <taxon>Hexapoda</taxon>
        <taxon>Insecta</taxon>
        <taxon>Pterygota</taxon>
        <taxon>Neoptera</taxon>
        <taxon>Paraneoptera</taxon>
        <taxon>Hemiptera</taxon>
        <taxon>Heteroptera</taxon>
        <taxon>Panheteroptera</taxon>
        <taxon>Cimicomorpha</taxon>
        <taxon>Miridae</taxon>
        <taxon>Mirini</taxon>
        <taxon>Apolygus</taxon>
    </lineage>
</organism>
<dbReference type="InterPro" id="IPR011050">
    <property type="entry name" value="Pectin_lyase_fold/virulence"/>
</dbReference>
<dbReference type="InterPro" id="IPR006626">
    <property type="entry name" value="PbH1"/>
</dbReference>
<dbReference type="SMART" id="SM00710">
    <property type="entry name" value="PbH1"/>
    <property type="match status" value="23"/>
</dbReference>
<dbReference type="GO" id="GO:0016020">
    <property type="term" value="C:membrane"/>
    <property type="evidence" value="ECO:0007669"/>
    <property type="project" value="UniProtKB-SubCell"/>
</dbReference>
<evidence type="ECO:0000256" key="9">
    <source>
        <dbReference type="PROSITE-ProRule" id="PRU00196"/>
    </source>
</evidence>